<organism evidence="2">
    <name type="scientific">Opuntia streptacantha</name>
    <name type="common">Prickly pear cactus</name>
    <name type="synonym">Opuntia cardona</name>
    <dbReference type="NCBI Taxonomy" id="393608"/>
    <lineage>
        <taxon>Eukaryota</taxon>
        <taxon>Viridiplantae</taxon>
        <taxon>Streptophyta</taxon>
        <taxon>Embryophyta</taxon>
        <taxon>Tracheophyta</taxon>
        <taxon>Spermatophyta</taxon>
        <taxon>Magnoliopsida</taxon>
        <taxon>eudicotyledons</taxon>
        <taxon>Gunneridae</taxon>
        <taxon>Pentapetalae</taxon>
        <taxon>Caryophyllales</taxon>
        <taxon>Cactineae</taxon>
        <taxon>Cactaceae</taxon>
        <taxon>Opuntioideae</taxon>
        <taxon>Opuntia</taxon>
    </lineage>
</organism>
<evidence type="ECO:0000256" key="1">
    <source>
        <dbReference type="SAM" id="MobiDB-lite"/>
    </source>
</evidence>
<dbReference type="GO" id="GO:0010027">
    <property type="term" value="P:thylakoid membrane organization"/>
    <property type="evidence" value="ECO:0007669"/>
    <property type="project" value="InterPro"/>
</dbReference>
<dbReference type="Pfam" id="PF20711">
    <property type="entry name" value="DUF6825"/>
    <property type="match status" value="1"/>
</dbReference>
<feature type="compositionally biased region" description="Low complexity" evidence="1">
    <location>
        <begin position="9"/>
        <end position="21"/>
    </location>
</feature>
<feature type="region of interest" description="Disordered" evidence="1">
    <location>
        <begin position="142"/>
        <end position="213"/>
    </location>
</feature>
<feature type="region of interest" description="Disordered" evidence="1">
    <location>
        <begin position="46"/>
        <end position="81"/>
    </location>
</feature>
<feature type="compositionally biased region" description="Polar residues" evidence="1">
    <location>
        <begin position="46"/>
        <end position="56"/>
    </location>
</feature>
<feature type="compositionally biased region" description="Polar residues" evidence="1">
    <location>
        <begin position="67"/>
        <end position="78"/>
    </location>
</feature>
<name>A0A7C8YV78_OPUST</name>
<proteinExistence type="predicted"/>
<feature type="region of interest" description="Disordered" evidence="1">
    <location>
        <begin position="1"/>
        <end position="21"/>
    </location>
</feature>
<dbReference type="EMBL" id="GISG01062389">
    <property type="protein sequence ID" value="MBA4627514.1"/>
    <property type="molecule type" value="Transcribed_RNA"/>
</dbReference>
<dbReference type="AlphaFoldDB" id="A0A7C8YV78"/>
<feature type="compositionally biased region" description="Polar residues" evidence="1">
    <location>
        <begin position="157"/>
        <end position="179"/>
    </location>
</feature>
<dbReference type="GO" id="GO:0009535">
    <property type="term" value="C:chloroplast thylakoid membrane"/>
    <property type="evidence" value="ECO:0007669"/>
    <property type="project" value="TreeGrafter"/>
</dbReference>
<accession>A0A7C8YV78</accession>
<reference evidence="2" key="2">
    <citation type="submission" date="2020-07" db="EMBL/GenBank/DDBJ databases">
        <authorList>
            <person name="Vera ALvarez R."/>
            <person name="Arias-Moreno D.M."/>
            <person name="Jimenez-Jacinto V."/>
            <person name="Jimenez-Bremont J.F."/>
            <person name="Swaminathan K."/>
            <person name="Moose S.P."/>
            <person name="Guerrero-Gonzalez M.L."/>
            <person name="Marino-Ramirez L."/>
            <person name="Landsman D."/>
            <person name="Rodriguez-Kessler M."/>
            <person name="Delgado-Sanchez P."/>
        </authorList>
    </citation>
    <scope>NUCLEOTIDE SEQUENCE</scope>
    <source>
        <tissue evidence="2">Cladode</tissue>
    </source>
</reference>
<dbReference type="PANTHER" id="PTHR35745">
    <property type="entry name" value="BNACNNG14650D PROTEIN"/>
    <property type="match status" value="1"/>
</dbReference>
<reference evidence="2" key="1">
    <citation type="journal article" date="2013" name="J. Plant Res.">
        <title>Effect of fungi and light on seed germination of three Opuntia species from semiarid lands of central Mexico.</title>
        <authorList>
            <person name="Delgado-Sanchez P."/>
            <person name="Jimenez-Bremont J.F."/>
            <person name="Guerrero-Gonzalez Mde L."/>
            <person name="Flores J."/>
        </authorList>
    </citation>
    <scope>NUCLEOTIDE SEQUENCE</scope>
    <source>
        <tissue evidence="2">Cladode</tissue>
    </source>
</reference>
<sequence>MMNSGLRVAPSATPPSSTSSLHLHHKSLQLCPSILTSANCPPHQQVSFSSSWSQPATARPRLPRLCRNSSPGSPGSGETDNRTVLDAFFLGKALGEALTERIESAVGEVLSTVGRFQAEQQKQIQEFQEDVLERAKRAKEKAAREALQEQGRLIPPSSISNEPVTNGSSSIASPRSVGSATPAAPASVDNQNSPPSSRDEDRTGYITGIQVDD</sequence>
<protein>
    <submittedName>
        <fullName evidence="2">Uncharacterized protein</fullName>
    </submittedName>
</protein>
<dbReference type="PANTHER" id="PTHR35745:SF1">
    <property type="entry name" value="OS04G0513000 PROTEIN"/>
    <property type="match status" value="1"/>
</dbReference>
<dbReference type="InterPro" id="IPR040003">
    <property type="entry name" value="PG18-like"/>
</dbReference>
<evidence type="ECO:0000313" key="2">
    <source>
        <dbReference type="EMBL" id="MBA4627514.1"/>
    </source>
</evidence>